<gene>
    <name evidence="1" type="ORF">BDR25DRAFT_332396</name>
</gene>
<organism evidence="1 2">
    <name type="scientific">Lindgomyces ingoldianus</name>
    <dbReference type="NCBI Taxonomy" id="673940"/>
    <lineage>
        <taxon>Eukaryota</taxon>
        <taxon>Fungi</taxon>
        <taxon>Dikarya</taxon>
        <taxon>Ascomycota</taxon>
        <taxon>Pezizomycotina</taxon>
        <taxon>Dothideomycetes</taxon>
        <taxon>Pleosporomycetidae</taxon>
        <taxon>Pleosporales</taxon>
        <taxon>Lindgomycetaceae</taxon>
        <taxon>Lindgomyces</taxon>
    </lineage>
</organism>
<dbReference type="Proteomes" id="UP000799755">
    <property type="component" value="Unassembled WGS sequence"/>
</dbReference>
<comment type="caution">
    <text evidence="1">The sequence shown here is derived from an EMBL/GenBank/DDBJ whole genome shotgun (WGS) entry which is preliminary data.</text>
</comment>
<dbReference type="EMBL" id="MU003498">
    <property type="protein sequence ID" value="KAF2474294.1"/>
    <property type="molecule type" value="Genomic_DNA"/>
</dbReference>
<name>A0ACB6R4X8_9PLEO</name>
<sequence length="350" mass="39455">MAPSRPVTSIISLEASPSNSRANRTYLVYFITGNPGLIQYYYTFLTHLFDLLSPKFSSSISLKLRIFGRSLSGFEVDEDSKFQESPPHEKGPPYGLEEQITQSHKVLEDVVCYDRLNGGTDVRVILVGHSVGAYILLEIIRRTREKAANDPDNGVRIAGGICLFPTVTHISHSPSGRKSSWLLNRLHFAHTASIVVKVLTLLLPFSMLSFLVSSLMSFPSDAARVTTAFVKSKYGVRQALYARDEMLTITSDRWDAEIWGAAHPSKHPHPRPALRFLFAKADHWVADETRDDLIKVRGLSKHSDEDWKPIMEVDEVRGWPHGFCIKHSIPVAERVKMYIDDVIQSDLERP</sequence>
<reference evidence="1" key="1">
    <citation type="journal article" date="2020" name="Stud. Mycol.">
        <title>101 Dothideomycetes genomes: a test case for predicting lifestyles and emergence of pathogens.</title>
        <authorList>
            <person name="Haridas S."/>
            <person name="Albert R."/>
            <person name="Binder M."/>
            <person name="Bloem J."/>
            <person name="Labutti K."/>
            <person name="Salamov A."/>
            <person name="Andreopoulos B."/>
            <person name="Baker S."/>
            <person name="Barry K."/>
            <person name="Bills G."/>
            <person name="Bluhm B."/>
            <person name="Cannon C."/>
            <person name="Castanera R."/>
            <person name="Culley D."/>
            <person name="Daum C."/>
            <person name="Ezra D."/>
            <person name="Gonzalez J."/>
            <person name="Henrissat B."/>
            <person name="Kuo A."/>
            <person name="Liang C."/>
            <person name="Lipzen A."/>
            <person name="Lutzoni F."/>
            <person name="Magnuson J."/>
            <person name="Mondo S."/>
            <person name="Nolan M."/>
            <person name="Ohm R."/>
            <person name="Pangilinan J."/>
            <person name="Park H.-J."/>
            <person name="Ramirez L."/>
            <person name="Alfaro M."/>
            <person name="Sun H."/>
            <person name="Tritt A."/>
            <person name="Yoshinaga Y."/>
            <person name="Zwiers L.-H."/>
            <person name="Turgeon B."/>
            <person name="Goodwin S."/>
            <person name="Spatafora J."/>
            <person name="Crous P."/>
            <person name="Grigoriev I."/>
        </authorList>
    </citation>
    <scope>NUCLEOTIDE SEQUENCE</scope>
    <source>
        <strain evidence="1">ATCC 200398</strain>
    </source>
</reference>
<evidence type="ECO:0000313" key="2">
    <source>
        <dbReference type="Proteomes" id="UP000799755"/>
    </source>
</evidence>
<proteinExistence type="predicted"/>
<keyword evidence="2" id="KW-1185">Reference proteome</keyword>
<evidence type="ECO:0000313" key="1">
    <source>
        <dbReference type="EMBL" id="KAF2474294.1"/>
    </source>
</evidence>
<accession>A0ACB6R4X8</accession>
<protein>
    <submittedName>
        <fullName evidence="1">Uncharacterized protein</fullName>
    </submittedName>
</protein>